<feature type="region of interest" description="Disordered" evidence="1">
    <location>
        <begin position="148"/>
        <end position="288"/>
    </location>
</feature>
<feature type="compositionally biased region" description="Polar residues" evidence="1">
    <location>
        <begin position="270"/>
        <end position="280"/>
    </location>
</feature>
<feature type="compositionally biased region" description="Low complexity" evidence="1">
    <location>
        <begin position="158"/>
        <end position="168"/>
    </location>
</feature>
<dbReference type="Pfam" id="PF10263">
    <property type="entry name" value="SprT-like"/>
    <property type="match status" value="1"/>
</dbReference>
<dbReference type="PANTHER" id="PTHR23099:SF0">
    <property type="entry name" value="GERM CELL NUCLEAR ACIDIC PROTEIN"/>
    <property type="match status" value="1"/>
</dbReference>
<gene>
    <name evidence="3" type="ORF">JMJ35_000031</name>
</gene>
<evidence type="ECO:0000259" key="2">
    <source>
        <dbReference type="SMART" id="SM00731"/>
    </source>
</evidence>
<feature type="region of interest" description="Disordered" evidence="1">
    <location>
        <begin position="39"/>
        <end position="83"/>
    </location>
</feature>
<evidence type="ECO:0000313" key="3">
    <source>
        <dbReference type="EMBL" id="KAK0516876.1"/>
    </source>
</evidence>
<dbReference type="SMART" id="SM00731">
    <property type="entry name" value="SprT"/>
    <property type="match status" value="1"/>
</dbReference>
<protein>
    <recommendedName>
        <fullName evidence="2">SprT-like domain-containing protein</fullName>
    </recommendedName>
</protein>
<evidence type="ECO:0000256" key="1">
    <source>
        <dbReference type="SAM" id="MobiDB-lite"/>
    </source>
</evidence>
<feature type="domain" description="SprT-like" evidence="2">
    <location>
        <begin position="370"/>
        <end position="539"/>
    </location>
</feature>
<reference evidence="3" key="1">
    <citation type="submission" date="2023-03" db="EMBL/GenBank/DDBJ databases">
        <title>Complete genome of Cladonia borealis.</title>
        <authorList>
            <person name="Park H."/>
        </authorList>
    </citation>
    <scope>NUCLEOTIDE SEQUENCE</scope>
    <source>
        <strain evidence="3">ANT050790</strain>
    </source>
</reference>
<dbReference type="InterPro" id="IPR006640">
    <property type="entry name" value="SprT-like_domain"/>
</dbReference>
<dbReference type="Pfam" id="PF17283">
    <property type="entry name" value="Zn_ribbon_SprT"/>
    <property type="match status" value="1"/>
</dbReference>
<feature type="region of interest" description="Disordered" evidence="1">
    <location>
        <begin position="111"/>
        <end position="130"/>
    </location>
</feature>
<dbReference type="AlphaFoldDB" id="A0AA39RAU5"/>
<dbReference type="InterPro" id="IPR035240">
    <property type="entry name" value="SprT_Zn_ribbon"/>
</dbReference>
<keyword evidence="4" id="KW-1185">Reference proteome</keyword>
<feature type="compositionally biased region" description="Basic and acidic residues" evidence="1">
    <location>
        <begin position="45"/>
        <end position="55"/>
    </location>
</feature>
<dbReference type="GO" id="GO:0006950">
    <property type="term" value="P:response to stress"/>
    <property type="evidence" value="ECO:0007669"/>
    <property type="project" value="UniProtKB-ARBA"/>
</dbReference>
<evidence type="ECO:0000313" key="4">
    <source>
        <dbReference type="Proteomes" id="UP001166286"/>
    </source>
</evidence>
<feature type="region of interest" description="Disordered" evidence="1">
    <location>
        <begin position="323"/>
        <end position="347"/>
    </location>
</feature>
<dbReference type="Proteomes" id="UP001166286">
    <property type="component" value="Unassembled WGS sequence"/>
</dbReference>
<dbReference type="GO" id="GO:0005634">
    <property type="term" value="C:nucleus"/>
    <property type="evidence" value="ECO:0007669"/>
    <property type="project" value="TreeGrafter"/>
</dbReference>
<feature type="region of interest" description="Disordered" evidence="1">
    <location>
        <begin position="590"/>
        <end position="611"/>
    </location>
</feature>
<name>A0AA39RAU5_9LECA</name>
<proteinExistence type="predicted"/>
<comment type="caution">
    <text evidence="3">The sequence shown here is derived from an EMBL/GenBank/DDBJ whole genome shotgun (WGS) entry which is preliminary data.</text>
</comment>
<feature type="compositionally biased region" description="Polar residues" evidence="1">
    <location>
        <begin position="56"/>
        <end position="74"/>
    </location>
</feature>
<feature type="compositionally biased region" description="Polar residues" evidence="1">
    <location>
        <begin position="212"/>
        <end position="232"/>
    </location>
</feature>
<sequence>MAKLNAGSDSDEELPCLSALLWSGAATIAPTTLKQRSTIVKSQLPRKDTGHERDSQAGQCNVASRHSSDASSQDKPVVKQRPLGSLKVTGLNSLLLPKSNGLLDHTEKMKSTKEFPAANQINRSSPRKLAKAPVDYSKFAASLSEASISLSDDDETTTDLSGFIVSDSTSDEDVSTSKPRRRRAGQQLSTIHTIKPKPEPFISPKKSAFRTLDSSGAKTPPSSSTLTGSNSDVVEPFSELRFSPPRSKSPHKPRNDFRPHTPPLIPSKIVFQSPSKNNRIPPSPHRPSIDAFWSQQVINDWNEQYSPEKTLKSLRKFRFQSVDEDDGDISPSESPRRSPIRSPAKKDKEAVLLRKAFNERKHEIATSFLAEVDQTIAGGQVSALAESTGGVKLIWSKKLTSTAGRANWRREAVRSKSADGTVSTTSHRHHASIELAEKVIDDEERLLNVVAHEYCHLANFMIIGIKDNPHGKEFKEWASKCTKAFSYRNITVTTKHTYTITYKYVWACGICETEYKRHSKSIDPAKHTCGKCKGKLVQVQPAPRKGQSEGKRSEYQDFVKREHERVKLENPGKGFGERMAILGREFRESKKAGGVGEGAKEKQLVSEVPKQEEEDDVIDAVVRKLDFVHLAE</sequence>
<accession>A0AA39RAU5</accession>
<dbReference type="PANTHER" id="PTHR23099">
    <property type="entry name" value="TRANSCRIPTIONAL REGULATOR"/>
    <property type="match status" value="1"/>
</dbReference>
<organism evidence="3 4">
    <name type="scientific">Cladonia borealis</name>
    <dbReference type="NCBI Taxonomy" id="184061"/>
    <lineage>
        <taxon>Eukaryota</taxon>
        <taxon>Fungi</taxon>
        <taxon>Dikarya</taxon>
        <taxon>Ascomycota</taxon>
        <taxon>Pezizomycotina</taxon>
        <taxon>Lecanoromycetes</taxon>
        <taxon>OSLEUM clade</taxon>
        <taxon>Lecanoromycetidae</taxon>
        <taxon>Lecanorales</taxon>
        <taxon>Lecanorineae</taxon>
        <taxon>Cladoniaceae</taxon>
        <taxon>Cladonia</taxon>
    </lineage>
</organism>
<dbReference type="EMBL" id="JAFEKC020000001">
    <property type="protein sequence ID" value="KAK0516876.1"/>
    <property type="molecule type" value="Genomic_DNA"/>
</dbReference>